<evidence type="ECO:0000313" key="4">
    <source>
        <dbReference type="Proteomes" id="UP001162483"/>
    </source>
</evidence>
<dbReference type="EMBL" id="CATNWA010007416">
    <property type="protein sequence ID" value="CAI9554003.1"/>
    <property type="molecule type" value="Genomic_DNA"/>
</dbReference>
<evidence type="ECO:0000259" key="2">
    <source>
        <dbReference type="Pfam" id="PF25248"/>
    </source>
</evidence>
<comment type="caution">
    <text evidence="3">The sequence shown here is derived from an EMBL/GenBank/DDBJ whole genome shotgun (WGS) entry which is preliminary data.</text>
</comment>
<keyword evidence="4" id="KW-1185">Reference proteome</keyword>
<feature type="domain" description="CFAP65 eight Ig-like" evidence="2">
    <location>
        <begin position="2"/>
        <end position="104"/>
    </location>
</feature>
<evidence type="ECO:0000259" key="1">
    <source>
        <dbReference type="Pfam" id="PF24816"/>
    </source>
</evidence>
<dbReference type="Proteomes" id="UP001162483">
    <property type="component" value="Unassembled WGS sequence"/>
</dbReference>
<proteinExistence type="predicted"/>
<dbReference type="InterPro" id="IPR052614">
    <property type="entry name" value="CFAP65"/>
</dbReference>
<dbReference type="InterPro" id="IPR056344">
    <property type="entry name" value="Ig_CFAP65-like_9th"/>
</dbReference>
<dbReference type="PANTHER" id="PTHR46127">
    <property type="entry name" value="CILIA- AND FLAGELLA-ASSOCIATED PROTEIN 65"/>
    <property type="match status" value="1"/>
</dbReference>
<feature type="non-terminal residue" evidence="3">
    <location>
        <position position="1"/>
    </location>
</feature>
<dbReference type="Pfam" id="PF24816">
    <property type="entry name" value="Ig_CFAP65__9th"/>
    <property type="match status" value="1"/>
</dbReference>
<sequence length="252" mass="28249">FQSHALLLSNDGDCTLEYTLSATQEISGPCDPDEVINDPVALEMENTKGRIPARTKLKLRITAHPARRLSYTWKINYCLLSPKALDPANRVTEEQFLCSVTAQGVYPTFTVVDACPAGSASALTTTQLWRLFSLQRLNSCLQSDPTPPELIYRVPTQHSICRCPPVNTPVLLDFNFGAAPVGSEPFVALLLLENNGVLPVNWNFLYPVDQQIELEFWAETWEFDPSEIHQMRIQDNKLFTVNPKSGMLRPSQ</sequence>
<reference evidence="3" key="1">
    <citation type="submission" date="2023-05" db="EMBL/GenBank/DDBJ databases">
        <authorList>
            <person name="Stuckert A."/>
        </authorList>
    </citation>
    <scope>NUCLEOTIDE SEQUENCE</scope>
</reference>
<evidence type="ECO:0000313" key="3">
    <source>
        <dbReference type="EMBL" id="CAI9554003.1"/>
    </source>
</evidence>
<name>A0ABN9C1V9_9NEOB</name>
<dbReference type="InterPro" id="IPR057467">
    <property type="entry name" value="Ig_CFAP65_8th"/>
</dbReference>
<accession>A0ABN9C1V9</accession>
<feature type="domain" description="CFAP65-like ninth Ig-like" evidence="1">
    <location>
        <begin position="107"/>
        <end position="252"/>
    </location>
</feature>
<organism evidence="3 4">
    <name type="scientific">Staurois parvus</name>
    <dbReference type="NCBI Taxonomy" id="386267"/>
    <lineage>
        <taxon>Eukaryota</taxon>
        <taxon>Metazoa</taxon>
        <taxon>Chordata</taxon>
        <taxon>Craniata</taxon>
        <taxon>Vertebrata</taxon>
        <taxon>Euteleostomi</taxon>
        <taxon>Amphibia</taxon>
        <taxon>Batrachia</taxon>
        <taxon>Anura</taxon>
        <taxon>Neobatrachia</taxon>
        <taxon>Ranoidea</taxon>
        <taxon>Ranidae</taxon>
        <taxon>Staurois</taxon>
    </lineage>
</organism>
<dbReference type="PANTHER" id="PTHR46127:SF1">
    <property type="entry name" value="CILIA- AND FLAGELLA-ASSOCIATED PROTEIN 65"/>
    <property type="match status" value="1"/>
</dbReference>
<gene>
    <name evidence="3" type="ORF">SPARVUS_LOCUS4125809</name>
</gene>
<feature type="non-terminal residue" evidence="3">
    <location>
        <position position="252"/>
    </location>
</feature>
<dbReference type="Pfam" id="PF25248">
    <property type="entry name" value="Ig_CFAP65_8th"/>
    <property type="match status" value="1"/>
</dbReference>
<protein>
    <submittedName>
        <fullName evidence="3">Uncharacterized protein</fullName>
    </submittedName>
</protein>